<dbReference type="RefSeq" id="WP_259428126.1">
    <property type="nucleotide sequence ID" value="NZ_JANWTC010000007.1"/>
</dbReference>
<protein>
    <recommendedName>
        <fullName evidence="4">Secreted protein</fullName>
    </recommendedName>
</protein>
<feature type="chain" id="PRO_5047490343" description="Secreted protein" evidence="1">
    <location>
        <begin position="21"/>
        <end position="139"/>
    </location>
</feature>
<evidence type="ECO:0000256" key="1">
    <source>
        <dbReference type="SAM" id="SignalP"/>
    </source>
</evidence>
<reference evidence="2 3" key="1">
    <citation type="submission" date="2022-08" db="EMBL/GenBank/DDBJ databases">
        <title>YIM 101645 draft genome.</title>
        <authorList>
            <person name="Chen X."/>
        </authorList>
    </citation>
    <scope>NUCLEOTIDE SEQUENCE [LARGE SCALE GENOMIC DNA]</scope>
    <source>
        <strain evidence="2 3">YIM 101645</strain>
    </source>
</reference>
<comment type="caution">
    <text evidence="2">The sequence shown here is derived from an EMBL/GenBank/DDBJ whole genome shotgun (WGS) entry which is preliminary data.</text>
</comment>
<keyword evidence="3" id="KW-1185">Reference proteome</keyword>
<accession>A0ABT2FXV6</accession>
<evidence type="ECO:0008006" key="4">
    <source>
        <dbReference type="Google" id="ProtNLM"/>
    </source>
</evidence>
<gene>
    <name evidence="2" type="ORF">NYP18_10420</name>
</gene>
<evidence type="ECO:0000313" key="2">
    <source>
        <dbReference type="EMBL" id="MCS5480068.1"/>
    </source>
</evidence>
<feature type="signal peptide" evidence="1">
    <location>
        <begin position="1"/>
        <end position="20"/>
    </location>
</feature>
<evidence type="ECO:0000313" key="3">
    <source>
        <dbReference type="Proteomes" id="UP001205965"/>
    </source>
</evidence>
<proteinExistence type="predicted"/>
<sequence>MVYIRTAVVISAAMLLSGCAASTDSASPASTDTTLLSVAPAADTTTTTVPAGSCEESAFLNVFDSPVVLFCDGAWAEAGQQQTDAILLFQFRDGGWQIRQADGTSWPSNYPCHNEAALRADGAPEALIGQTLLCDSPAL</sequence>
<dbReference type="Proteomes" id="UP001205965">
    <property type="component" value="Unassembled WGS sequence"/>
</dbReference>
<dbReference type="EMBL" id="JANWTC010000007">
    <property type="protein sequence ID" value="MCS5480068.1"/>
    <property type="molecule type" value="Genomic_DNA"/>
</dbReference>
<organism evidence="2 3">
    <name type="scientific">Corynebacterium lemuris</name>
    <dbReference type="NCBI Taxonomy" id="1859292"/>
    <lineage>
        <taxon>Bacteria</taxon>
        <taxon>Bacillati</taxon>
        <taxon>Actinomycetota</taxon>
        <taxon>Actinomycetes</taxon>
        <taxon>Mycobacteriales</taxon>
        <taxon>Corynebacteriaceae</taxon>
        <taxon>Corynebacterium</taxon>
    </lineage>
</organism>
<dbReference type="PROSITE" id="PS51257">
    <property type="entry name" value="PROKAR_LIPOPROTEIN"/>
    <property type="match status" value="1"/>
</dbReference>
<keyword evidence="1" id="KW-0732">Signal</keyword>
<name>A0ABT2FXV6_9CORY</name>